<dbReference type="GO" id="GO:0005737">
    <property type="term" value="C:cytoplasm"/>
    <property type="evidence" value="ECO:0007669"/>
    <property type="project" value="TreeGrafter"/>
</dbReference>
<name>A0A239EF41_9ACTN</name>
<sequence>MTRPGHHAIPFAGAGAGEHPCTWGQLDMWREMEWAGDPAHGNVVGGGFLPSGHTTDRLLRVVGELVERYESLRTGFRPSDDGRLVQRVAAAGELDVEVRELDGDPVSAAREWVAASQARPYDLAGGVPFRVCVGTGGGEPRLVVLGMPHVTADLAGSRVLFDELVRGLEGRAPAAPPGLQPAERAAWERSAAGQRALHRSLEYWRRAVAAAPEAGFAVARHAPESPRYRTGGLTSRAVPRALDLLAARYGVSTSHVLLAAVATLVGRYTGERRCLVRVVVGNRGRPELRNAVGTVSQEVAAVVDLSAHRFGDMVRAARTSALNAMRHGQYDPDLAAGIVAEAGVELDVYFNDMWTATRNGKGAPGGRYEGVMDETVETRFEWGEQLDRASVRFFFESVEVVEDPAAVTLNLLTDTAYVPSPDLRAFLFAVEELLAALVADDGPPLDEIRLRNGP</sequence>
<dbReference type="Gene3D" id="3.30.559.30">
    <property type="entry name" value="Nonribosomal peptide synthetase, condensation domain"/>
    <property type="match status" value="1"/>
</dbReference>
<dbReference type="Gene3D" id="3.30.559.10">
    <property type="entry name" value="Chloramphenicol acetyltransferase-like domain"/>
    <property type="match status" value="1"/>
</dbReference>
<dbReference type="OrthoDB" id="5194982at2"/>
<dbReference type="SUPFAM" id="SSF52777">
    <property type="entry name" value="CoA-dependent acyltransferases"/>
    <property type="match status" value="2"/>
</dbReference>
<protein>
    <submittedName>
        <fullName evidence="2">Condensation domain-containing protein</fullName>
    </submittedName>
</protein>
<dbReference type="Pfam" id="PF00668">
    <property type="entry name" value="Condensation"/>
    <property type="match status" value="1"/>
</dbReference>
<evidence type="ECO:0000259" key="1">
    <source>
        <dbReference type="Pfam" id="PF00668"/>
    </source>
</evidence>
<dbReference type="EMBL" id="FZNP01000017">
    <property type="protein sequence ID" value="SNS43266.1"/>
    <property type="molecule type" value="Genomic_DNA"/>
</dbReference>
<dbReference type="InterPro" id="IPR023213">
    <property type="entry name" value="CAT-like_dom_sf"/>
</dbReference>
<dbReference type="GO" id="GO:0044550">
    <property type="term" value="P:secondary metabolite biosynthetic process"/>
    <property type="evidence" value="ECO:0007669"/>
    <property type="project" value="TreeGrafter"/>
</dbReference>
<dbReference type="RefSeq" id="WP_089315778.1">
    <property type="nucleotide sequence ID" value="NZ_FZNP01000017.1"/>
</dbReference>
<dbReference type="GO" id="GO:0043041">
    <property type="term" value="P:amino acid activation for nonribosomal peptide biosynthetic process"/>
    <property type="evidence" value="ECO:0007669"/>
    <property type="project" value="TreeGrafter"/>
</dbReference>
<dbReference type="GO" id="GO:0031177">
    <property type="term" value="F:phosphopantetheine binding"/>
    <property type="evidence" value="ECO:0007669"/>
    <property type="project" value="TreeGrafter"/>
</dbReference>
<dbReference type="GO" id="GO:0003824">
    <property type="term" value="F:catalytic activity"/>
    <property type="evidence" value="ECO:0007669"/>
    <property type="project" value="InterPro"/>
</dbReference>
<dbReference type="PANTHER" id="PTHR45527">
    <property type="entry name" value="NONRIBOSOMAL PEPTIDE SYNTHETASE"/>
    <property type="match status" value="1"/>
</dbReference>
<evidence type="ECO:0000313" key="3">
    <source>
        <dbReference type="Proteomes" id="UP000198420"/>
    </source>
</evidence>
<dbReference type="AlphaFoldDB" id="A0A239EF41"/>
<dbReference type="Proteomes" id="UP000198420">
    <property type="component" value="Unassembled WGS sequence"/>
</dbReference>
<organism evidence="2 3">
    <name type="scientific">Actinomadura mexicana</name>
    <dbReference type="NCBI Taxonomy" id="134959"/>
    <lineage>
        <taxon>Bacteria</taxon>
        <taxon>Bacillati</taxon>
        <taxon>Actinomycetota</taxon>
        <taxon>Actinomycetes</taxon>
        <taxon>Streptosporangiales</taxon>
        <taxon>Thermomonosporaceae</taxon>
        <taxon>Actinomadura</taxon>
    </lineage>
</organism>
<dbReference type="PANTHER" id="PTHR45527:SF1">
    <property type="entry name" value="FATTY ACID SYNTHASE"/>
    <property type="match status" value="1"/>
</dbReference>
<reference evidence="3" key="1">
    <citation type="submission" date="2017-06" db="EMBL/GenBank/DDBJ databases">
        <authorList>
            <person name="Varghese N."/>
            <person name="Submissions S."/>
        </authorList>
    </citation>
    <scope>NUCLEOTIDE SEQUENCE [LARGE SCALE GENOMIC DNA]</scope>
    <source>
        <strain evidence="3">DSM 44485</strain>
    </source>
</reference>
<accession>A0A239EF41</accession>
<evidence type="ECO:0000313" key="2">
    <source>
        <dbReference type="EMBL" id="SNS43266.1"/>
    </source>
</evidence>
<proteinExistence type="predicted"/>
<keyword evidence="3" id="KW-1185">Reference proteome</keyword>
<dbReference type="InterPro" id="IPR001242">
    <property type="entry name" value="Condensation_dom"/>
</dbReference>
<feature type="domain" description="Condensation" evidence="1">
    <location>
        <begin position="49"/>
        <end position="331"/>
    </location>
</feature>
<dbReference type="GO" id="GO:0008610">
    <property type="term" value="P:lipid biosynthetic process"/>
    <property type="evidence" value="ECO:0007669"/>
    <property type="project" value="UniProtKB-ARBA"/>
</dbReference>
<gene>
    <name evidence="2" type="ORF">SAMN06265355_11748</name>
</gene>